<dbReference type="EMBL" id="CAJZBQ010000060">
    <property type="protein sequence ID" value="CAG9335129.1"/>
    <property type="molecule type" value="Genomic_DNA"/>
</dbReference>
<sequence>MTRVVFPVWVGEIGQKIYNEYWEKYNITPEFDSCLYFDGVHIATVLDYIINRGQDYTDPLKLMSTIRVAKSNGCTGPISIDPESNDRLLLKEEGLCLDILFGFRSYLCNSFYYISKMVKYICRDSWRKKIYRWFYCGGTIPIDFFEFASMGLNFSEFGSILSN</sequence>
<organism evidence="1 2">
    <name type="scientific">Blepharisma stoltei</name>
    <dbReference type="NCBI Taxonomy" id="1481888"/>
    <lineage>
        <taxon>Eukaryota</taxon>
        <taxon>Sar</taxon>
        <taxon>Alveolata</taxon>
        <taxon>Ciliophora</taxon>
        <taxon>Postciliodesmatophora</taxon>
        <taxon>Heterotrichea</taxon>
        <taxon>Heterotrichida</taxon>
        <taxon>Blepharismidae</taxon>
        <taxon>Blepharisma</taxon>
    </lineage>
</organism>
<dbReference type="AlphaFoldDB" id="A0AAU9KCW9"/>
<dbReference type="Proteomes" id="UP001162131">
    <property type="component" value="Unassembled WGS sequence"/>
</dbReference>
<name>A0AAU9KCW9_9CILI</name>
<accession>A0AAU9KCW9</accession>
<proteinExistence type="predicted"/>
<reference evidence="1" key="1">
    <citation type="submission" date="2021-09" db="EMBL/GenBank/DDBJ databases">
        <authorList>
            <consortium name="AG Swart"/>
            <person name="Singh M."/>
            <person name="Singh A."/>
            <person name="Seah K."/>
            <person name="Emmerich C."/>
        </authorList>
    </citation>
    <scope>NUCLEOTIDE SEQUENCE</scope>
    <source>
        <strain evidence="1">ATCC30299</strain>
    </source>
</reference>
<protein>
    <submittedName>
        <fullName evidence="1">Uncharacterized protein</fullName>
    </submittedName>
</protein>
<evidence type="ECO:0000313" key="1">
    <source>
        <dbReference type="EMBL" id="CAG9335129.1"/>
    </source>
</evidence>
<evidence type="ECO:0000313" key="2">
    <source>
        <dbReference type="Proteomes" id="UP001162131"/>
    </source>
</evidence>
<comment type="caution">
    <text evidence="1">The sequence shown here is derived from an EMBL/GenBank/DDBJ whole genome shotgun (WGS) entry which is preliminary data.</text>
</comment>
<keyword evidence="2" id="KW-1185">Reference proteome</keyword>
<gene>
    <name evidence="1" type="ORF">BSTOLATCC_MIC62706</name>
</gene>